<comment type="caution">
    <text evidence="1">The sequence shown here is derived from an EMBL/GenBank/DDBJ whole genome shotgun (WGS) entry which is preliminary data.</text>
</comment>
<dbReference type="EMBL" id="PRDW01000012">
    <property type="protein sequence ID" value="PPB82909.1"/>
    <property type="molecule type" value="Genomic_DNA"/>
</dbReference>
<evidence type="ECO:0000313" key="1">
    <source>
        <dbReference type="EMBL" id="PPB82909.1"/>
    </source>
</evidence>
<accession>A0A2P5K858</accession>
<dbReference type="AlphaFoldDB" id="A0A2P5K858"/>
<name>A0A2P5K858_9BURK</name>
<organism evidence="1 2">
    <name type="scientific">Mycetohabitans endofungorum</name>
    <dbReference type="NCBI Taxonomy" id="417203"/>
    <lineage>
        <taxon>Bacteria</taxon>
        <taxon>Pseudomonadati</taxon>
        <taxon>Pseudomonadota</taxon>
        <taxon>Betaproteobacteria</taxon>
        <taxon>Burkholderiales</taxon>
        <taxon>Burkholderiaceae</taxon>
        <taxon>Mycetohabitans</taxon>
    </lineage>
</organism>
<reference evidence="1 2" key="1">
    <citation type="submission" date="2018-01" db="EMBL/GenBank/DDBJ databases">
        <title>Genomic Encyclopedia of Type Strains, Phase III (KMG-III): the genomes of soil and plant-associated and newly described type strains.</title>
        <authorList>
            <person name="Whitman W."/>
        </authorList>
    </citation>
    <scope>NUCLEOTIDE SEQUENCE [LARGE SCALE GENOMIC DNA]</scope>
    <source>
        <strain evidence="1 2">HKI456</strain>
    </source>
</reference>
<gene>
    <name evidence="1" type="ORF">B0O95_11286</name>
</gene>
<dbReference type="Proteomes" id="UP000243096">
    <property type="component" value="Unassembled WGS sequence"/>
</dbReference>
<proteinExistence type="predicted"/>
<keyword evidence="2" id="KW-1185">Reference proteome</keyword>
<evidence type="ECO:0000313" key="2">
    <source>
        <dbReference type="Proteomes" id="UP000243096"/>
    </source>
</evidence>
<sequence length="138" mass="14695">MVGDAFCIVIDVKPLRYWVALAQPPFRAGGRATEPAPPEPAVGRARGGAGCRVDRALATQRDASGGVRALLYGPDAKAVLIAHVPRNAQFYWFGDVPASGPLGCVAVARASITKLRCGLANSMPRSAKRLKMRRLNSR</sequence>
<protein>
    <submittedName>
        <fullName evidence="1">Uncharacterized protein</fullName>
    </submittedName>
</protein>